<dbReference type="Pfam" id="PF03732">
    <property type="entry name" value="Retrotrans_gag"/>
    <property type="match status" value="1"/>
</dbReference>
<accession>A0ABY9DMK8</accession>
<reference evidence="3 4" key="1">
    <citation type="journal article" date="2023" name="Hortic Res">
        <title>The complete reference genome for grapevine (Vitis vinifera L.) genetics and breeding.</title>
        <authorList>
            <person name="Shi X."/>
            <person name="Cao S."/>
            <person name="Wang X."/>
            <person name="Huang S."/>
            <person name="Wang Y."/>
            <person name="Liu Z."/>
            <person name="Liu W."/>
            <person name="Leng X."/>
            <person name="Peng Y."/>
            <person name="Wang N."/>
            <person name="Wang Y."/>
            <person name="Ma Z."/>
            <person name="Xu X."/>
            <person name="Zhang F."/>
            <person name="Xue H."/>
            <person name="Zhong H."/>
            <person name="Wang Y."/>
            <person name="Zhang K."/>
            <person name="Velt A."/>
            <person name="Avia K."/>
            <person name="Holtgrawe D."/>
            <person name="Grimplet J."/>
            <person name="Matus J.T."/>
            <person name="Ware D."/>
            <person name="Wu X."/>
            <person name="Wang H."/>
            <person name="Liu C."/>
            <person name="Fang Y."/>
            <person name="Rustenholz C."/>
            <person name="Cheng Z."/>
            <person name="Xiao H."/>
            <person name="Zhou Y."/>
        </authorList>
    </citation>
    <scope>NUCLEOTIDE SEQUENCE [LARGE SCALE GENOMIC DNA]</scope>
    <source>
        <strain evidence="4">cv. Pinot noir / PN40024</strain>
        <tissue evidence="3">Leaf</tissue>
    </source>
</reference>
<organism evidence="3 4">
    <name type="scientific">Vitis vinifera</name>
    <name type="common">Grape</name>
    <dbReference type="NCBI Taxonomy" id="29760"/>
    <lineage>
        <taxon>Eukaryota</taxon>
        <taxon>Viridiplantae</taxon>
        <taxon>Streptophyta</taxon>
        <taxon>Embryophyta</taxon>
        <taxon>Tracheophyta</taxon>
        <taxon>Spermatophyta</taxon>
        <taxon>Magnoliopsida</taxon>
        <taxon>eudicotyledons</taxon>
        <taxon>Gunneridae</taxon>
        <taxon>Pentapetalae</taxon>
        <taxon>rosids</taxon>
        <taxon>Vitales</taxon>
        <taxon>Vitaceae</taxon>
        <taxon>Viteae</taxon>
        <taxon>Vitis</taxon>
    </lineage>
</organism>
<gene>
    <name evidence="3" type="ORF">VitviT2T_026643</name>
</gene>
<dbReference type="EMBL" id="CP126664">
    <property type="protein sequence ID" value="WKA08963.1"/>
    <property type="molecule type" value="Genomic_DNA"/>
</dbReference>
<sequence length="182" mass="21929">MLQAMQQQFEHMNVVFNDIRDQMDRQDAIIASLHEERTQRAPNARRQGRHACVDDSDDYHEDEFEDEEDQASLNHEGKFAPRGERRRNYERPIKTWEETKATMRRRFVPIHYYRDLYKKLQSLTQGYRSVDDYHKEMEIAMIPINVEEDREATMARILNGLNRDIANVVELQHHVEAKWEER</sequence>
<protein>
    <recommendedName>
        <fullName evidence="2">Retrotransposon gag domain-containing protein</fullName>
    </recommendedName>
</protein>
<evidence type="ECO:0000259" key="2">
    <source>
        <dbReference type="Pfam" id="PF03732"/>
    </source>
</evidence>
<dbReference type="PANTHER" id="PTHR35046">
    <property type="entry name" value="ZINC KNUCKLE (CCHC-TYPE) FAMILY PROTEIN"/>
    <property type="match status" value="1"/>
</dbReference>
<feature type="region of interest" description="Disordered" evidence="1">
    <location>
        <begin position="37"/>
        <end position="86"/>
    </location>
</feature>
<name>A0ABY9DMK8_VITVI</name>
<keyword evidence="4" id="KW-1185">Reference proteome</keyword>
<feature type="compositionally biased region" description="Basic and acidic residues" evidence="1">
    <location>
        <begin position="75"/>
        <end position="86"/>
    </location>
</feature>
<proteinExistence type="predicted"/>
<evidence type="ECO:0000313" key="4">
    <source>
        <dbReference type="Proteomes" id="UP001227230"/>
    </source>
</evidence>
<dbReference type="PANTHER" id="PTHR35046:SF9">
    <property type="entry name" value="RNA-DIRECTED DNA POLYMERASE"/>
    <property type="match status" value="1"/>
</dbReference>
<dbReference type="InterPro" id="IPR005162">
    <property type="entry name" value="Retrotrans_gag_dom"/>
</dbReference>
<dbReference type="Proteomes" id="UP001227230">
    <property type="component" value="Chromosome 17"/>
</dbReference>
<evidence type="ECO:0000256" key="1">
    <source>
        <dbReference type="SAM" id="MobiDB-lite"/>
    </source>
</evidence>
<evidence type="ECO:0000313" key="3">
    <source>
        <dbReference type="EMBL" id="WKA08963.1"/>
    </source>
</evidence>
<feature type="domain" description="Retrotransposon gag" evidence="2">
    <location>
        <begin position="89"/>
        <end position="163"/>
    </location>
</feature>
<feature type="compositionally biased region" description="Acidic residues" evidence="1">
    <location>
        <begin position="54"/>
        <end position="70"/>
    </location>
</feature>